<sequence>SPRDDFGYRLWDPVNRKIIRRRDVVFFEDQTIEDINKSKKPKLRVVRNEDSHKPQDHEQVIGDDGEGDPIMDPNGDEGEEEVQVEPEEEHEPRRSGRETRPSVRYYRDDYVNLTYEGEPQSYEEAIGDTH</sequence>
<evidence type="ECO:0000313" key="4">
    <source>
        <dbReference type="Proteomes" id="UP000032141"/>
    </source>
</evidence>
<dbReference type="Proteomes" id="UP000032141">
    <property type="component" value="Unassembled WGS sequence"/>
</dbReference>
<feature type="compositionally biased region" description="Basic and acidic residues" evidence="1">
    <location>
        <begin position="46"/>
        <end position="60"/>
    </location>
</feature>
<dbReference type="Pfam" id="PF25597">
    <property type="entry name" value="SH3_retrovirus"/>
    <property type="match status" value="1"/>
</dbReference>
<dbReference type="InterPro" id="IPR057670">
    <property type="entry name" value="SH3_retrovirus"/>
</dbReference>
<dbReference type="AlphaFoldDB" id="A0A0D3A0D3"/>
<keyword evidence="4" id="KW-1185">Reference proteome</keyword>
<dbReference type="EnsemblPlants" id="Bo17489s010.1">
    <property type="protein sequence ID" value="Bo17489s010.1"/>
    <property type="gene ID" value="Bo17489s010"/>
</dbReference>
<feature type="compositionally biased region" description="Basic and acidic residues" evidence="1">
    <location>
        <begin position="90"/>
        <end position="105"/>
    </location>
</feature>
<evidence type="ECO:0000256" key="1">
    <source>
        <dbReference type="SAM" id="MobiDB-lite"/>
    </source>
</evidence>
<feature type="region of interest" description="Disordered" evidence="1">
    <location>
        <begin position="37"/>
        <end position="105"/>
    </location>
</feature>
<protein>
    <recommendedName>
        <fullName evidence="2">Retroviral polymerase SH3-like domain-containing protein</fullName>
    </recommendedName>
</protein>
<feature type="compositionally biased region" description="Acidic residues" evidence="1">
    <location>
        <begin position="61"/>
        <end position="89"/>
    </location>
</feature>
<dbReference type="Gramene" id="Bo17489s010.1">
    <property type="protein sequence ID" value="Bo17489s010.1"/>
    <property type="gene ID" value="Bo17489s010"/>
</dbReference>
<organism evidence="3 4">
    <name type="scientific">Brassica oleracea var. oleracea</name>
    <dbReference type="NCBI Taxonomy" id="109376"/>
    <lineage>
        <taxon>Eukaryota</taxon>
        <taxon>Viridiplantae</taxon>
        <taxon>Streptophyta</taxon>
        <taxon>Embryophyta</taxon>
        <taxon>Tracheophyta</taxon>
        <taxon>Spermatophyta</taxon>
        <taxon>Magnoliopsida</taxon>
        <taxon>eudicotyledons</taxon>
        <taxon>Gunneridae</taxon>
        <taxon>Pentapetalae</taxon>
        <taxon>rosids</taxon>
        <taxon>malvids</taxon>
        <taxon>Brassicales</taxon>
        <taxon>Brassicaceae</taxon>
        <taxon>Brassiceae</taxon>
        <taxon>Brassica</taxon>
    </lineage>
</organism>
<evidence type="ECO:0000313" key="3">
    <source>
        <dbReference type="EnsemblPlants" id="Bo17489s010.1"/>
    </source>
</evidence>
<accession>A0A0D3A0D3</accession>
<reference evidence="3" key="2">
    <citation type="submission" date="2015-06" db="UniProtKB">
        <authorList>
            <consortium name="EnsemblPlants"/>
        </authorList>
    </citation>
    <scope>IDENTIFICATION</scope>
</reference>
<name>A0A0D3A0D3_BRAOL</name>
<evidence type="ECO:0000259" key="2">
    <source>
        <dbReference type="Pfam" id="PF25597"/>
    </source>
</evidence>
<reference evidence="3" key="1">
    <citation type="journal article" date="2014" name="Genome Biol.">
        <title>Transcriptome and methylome profiling reveals relics of genome dominance in the mesopolyploid Brassica oleracea.</title>
        <authorList>
            <person name="Parkin I.A."/>
            <person name="Koh C."/>
            <person name="Tang H."/>
            <person name="Robinson S.J."/>
            <person name="Kagale S."/>
            <person name="Clarke W.E."/>
            <person name="Town C.D."/>
            <person name="Nixon J."/>
            <person name="Krishnakumar V."/>
            <person name="Bidwell S.L."/>
            <person name="Denoeud F."/>
            <person name="Belcram H."/>
            <person name="Links M.G."/>
            <person name="Just J."/>
            <person name="Clarke C."/>
            <person name="Bender T."/>
            <person name="Huebert T."/>
            <person name="Mason A.S."/>
            <person name="Pires J.C."/>
            <person name="Barker G."/>
            <person name="Moore J."/>
            <person name="Walley P.G."/>
            <person name="Manoli S."/>
            <person name="Batley J."/>
            <person name="Edwards D."/>
            <person name="Nelson M.N."/>
            <person name="Wang X."/>
            <person name="Paterson A.H."/>
            <person name="King G."/>
            <person name="Bancroft I."/>
            <person name="Chalhoub B."/>
            <person name="Sharpe A.G."/>
        </authorList>
    </citation>
    <scope>NUCLEOTIDE SEQUENCE [LARGE SCALE GENOMIC DNA]</scope>
    <source>
        <strain evidence="3">cv. TO1000</strain>
    </source>
</reference>
<proteinExistence type="predicted"/>
<feature type="domain" description="Retroviral polymerase SH3-like" evidence="2">
    <location>
        <begin position="6"/>
        <end position="37"/>
    </location>
</feature>